<evidence type="ECO:0000313" key="2">
    <source>
        <dbReference type="Proteomes" id="UP001259832"/>
    </source>
</evidence>
<comment type="caution">
    <text evidence="1">The sequence shown here is derived from an EMBL/GenBank/DDBJ whole genome shotgun (WGS) entry which is preliminary data.</text>
</comment>
<gene>
    <name evidence="1" type="ORF">P3T76_006167</name>
</gene>
<dbReference type="AlphaFoldDB" id="A0AAD9LMI8"/>
<dbReference type="EMBL" id="JASMQC010000009">
    <property type="protein sequence ID" value="KAK1942668.1"/>
    <property type="molecule type" value="Genomic_DNA"/>
</dbReference>
<name>A0AAD9LMI8_9STRA</name>
<reference evidence="1" key="1">
    <citation type="submission" date="2023-08" db="EMBL/GenBank/DDBJ databases">
        <title>Reference Genome Resource for the Citrus Pathogen Phytophthora citrophthora.</title>
        <authorList>
            <person name="Moller H."/>
            <person name="Coetzee B."/>
            <person name="Rose L.J."/>
            <person name="Van Niekerk J.M."/>
        </authorList>
    </citation>
    <scope>NUCLEOTIDE SEQUENCE</scope>
    <source>
        <strain evidence="1">STE-U-9442</strain>
    </source>
</reference>
<sequence length="203" mass="22773">MVCESLQVRWGMFRSDATLQESYSNLFPLTNFVNQVWRQDWCTRSRRGDATTLLSIAPWHDANGFVLRHVGVRTRLHLAEQLGYKQNKSISRAIACYSVCRRSAVVFGDCSNDGNLGCAEMTNTPSSPPHGITVQEYLANNFLTGSVSAANSAHANTVLVAFIAQQSKRHDVEFQLRQEKLQFKKAKAEMEGRISISEARSCR</sequence>
<accession>A0AAD9LMI8</accession>
<evidence type="ECO:0000313" key="1">
    <source>
        <dbReference type="EMBL" id="KAK1942668.1"/>
    </source>
</evidence>
<dbReference type="Proteomes" id="UP001259832">
    <property type="component" value="Unassembled WGS sequence"/>
</dbReference>
<keyword evidence="2" id="KW-1185">Reference proteome</keyword>
<proteinExistence type="predicted"/>
<protein>
    <submittedName>
        <fullName evidence="1">Uncharacterized protein</fullName>
    </submittedName>
</protein>
<organism evidence="1 2">
    <name type="scientific">Phytophthora citrophthora</name>
    <dbReference type="NCBI Taxonomy" id="4793"/>
    <lineage>
        <taxon>Eukaryota</taxon>
        <taxon>Sar</taxon>
        <taxon>Stramenopiles</taxon>
        <taxon>Oomycota</taxon>
        <taxon>Peronosporomycetes</taxon>
        <taxon>Peronosporales</taxon>
        <taxon>Peronosporaceae</taxon>
        <taxon>Phytophthora</taxon>
    </lineage>
</organism>